<keyword evidence="3" id="KW-1185">Reference proteome</keyword>
<evidence type="ECO:0000313" key="3">
    <source>
        <dbReference type="Proteomes" id="UP000765509"/>
    </source>
</evidence>
<dbReference type="EMBL" id="AVOT02000522">
    <property type="protein sequence ID" value="MBW0463299.1"/>
    <property type="molecule type" value="Genomic_DNA"/>
</dbReference>
<evidence type="ECO:0000313" key="2">
    <source>
        <dbReference type="EMBL" id="MBW0463299.1"/>
    </source>
</evidence>
<dbReference type="OrthoDB" id="1296566at2759"/>
<dbReference type="AlphaFoldDB" id="A0A9Q3GDE9"/>
<sequence length="332" mass="37895">MLSDMARAIMMRCKFPVQDISLPDSLQLVARVWFNLPFLHSSYCSHPQPQKFLQLNGWGKEGYLLHPLSAGARWLFWIPHFASSASAIFTNYRAENLSHIAKKRNFRNIVNTLHLSVVYTDRICGLEDEVAHSIPPVTCLKLPNSFAVAMCMADACLFKLQKMEAQGMWQVIELQPDCKVIGRQWVFTLMAWAYLYRNLNETVYIQPPVEMFPSLKGKDLHLCKALYGIQKAGRCWWKFRSKLLATMEFTPTKTLGMTPSGGLLTSTVNILTLVWSCANLSLREALLFPTLVGFFHTTHPFQKSYPRWKKAAQRLAHWTEPSTLSLGPLHTS</sequence>
<name>A0A9Q3GDE9_9BASI</name>
<proteinExistence type="predicted"/>
<gene>
    <name evidence="2" type="ORF">O181_003014</name>
</gene>
<dbReference type="InterPro" id="IPR013103">
    <property type="entry name" value="RVT_2"/>
</dbReference>
<reference evidence="2" key="1">
    <citation type="submission" date="2021-03" db="EMBL/GenBank/DDBJ databases">
        <title>Draft genome sequence of rust myrtle Austropuccinia psidii MF-1, a brazilian biotype.</title>
        <authorList>
            <person name="Quecine M.C."/>
            <person name="Pachon D.M.R."/>
            <person name="Bonatelli M.L."/>
            <person name="Correr F.H."/>
            <person name="Franceschini L.M."/>
            <person name="Leite T.F."/>
            <person name="Margarido G.R.A."/>
            <person name="Almeida C.A."/>
            <person name="Ferrarezi J.A."/>
            <person name="Labate C.A."/>
        </authorList>
    </citation>
    <scope>NUCLEOTIDE SEQUENCE</scope>
    <source>
        <strain evidence="2">MF-1</strain>
    </source>
</reference>
<feature type="domain" description="Reverse transcriptase Ty1/copia-type" evidence="1">
    <location>
        <begin position="193"/>
        <end position="254"/>
    </location>
</feature>
<dbReference type="Proteomes" id="UP000765509">
    <property type="component" value="Unassembled WGS sequence"/>
</dbReference>
<evidence type="ECO:0000259" key="1">
    <source>
        <dbReference type="Pfam" id="PF07727"/>
    </source>
</evidence>
<dbReference type="Pfam" id="PF07727">
    <property type="entry name" value="RVT_2"/>
    <property type="match status" value="1"/>
</dbReference>
<accession>A0A9Q3GDE9</accession>
<organism evidence="2 3">
    <name type="scientific">Austropuccinia psidii MF-1</name>
    <dbReference type="NCBI Taxonomy" id="1389203"/>
    <lineage>
        <taxon>Eukaryota</taxon>
        <taxon>Fungi</taxon>
        <taxon>Dikarya</taxon>
        <taxon>Basidiomycota</taxon>
        <taxon>Pucciniomycotina</taxon>
        <taxon>Pucciniomycetes</taxon>
        <taxon>Pucciniales</taxon>
        <taxon>Sphaerophragmiaceae</taxon>
        <taxon>Austropuccinia</taxon>
    </lineage>
</organism>
<comment type="caution">
    <text evidence="2">The sequence shown here is derived from an EMBL/GenBank/DDBJ whole genome shotgun (WGS) entry which is preliminary data.</text>
</comment>
<protein>
    <recommendedName>
        <fullName evidence="1">Reverse transcriptase Ty1/copia-type domain-containing protein</fullName>
    </recommendedName>
</protein>